<evidence type="ECO:0000313" key="1">
    <source>
        <dbReference type="EMBL" id="MPM89190.1"/>
    </source>
</evidence>
<accession>A0A645DI81</accession>
<comment type="caution">
    <text evidence="1">The sequence shown here is derived from an EMBL/GenBank/DDBJ whole genome shotgun (WGS) entry which is preliminary data.</text>
</comment>
<proteinExistence type="predicted"/>
<dbReference type="EMBL" id="VSSQ01036661">
    <property type="protein sequence ID" value="MPM89190.1"/>
    <property type="molecule type" value="Genomic_DNA"/>
</dbReference>
<dbReference type="AlphaFoldDB" id="A0A645DI81"/>
<protein>
    <submittedName>
        <fullName evidence="1">Uncharacterized protein</fullName>
    </submittedName>
</protein>
<gene>
    <name evidence="1" type="ORF">SDC9_136298</name>
</gene>
<sequence>MISLRLARFHEFNTRFDCLQRLLPAHRRAEGHIRRAVGDVLINQVRRAFATEHAHINRDAVRARLLCHDADGGALVRDKPCHHRRNLRRRGGDALRRNPVIRAEHKHRAPVNPRLRACLHPREGNHRALQQPKAADGLGEVVPARRRLLCRRTIKGGDLLPQLFEVCHGFSSRHWDRSPRIHAETSIA</sequence>
<organism evidence="1">
    <name type="scientific">bioreactor metagenome</name>
    <dbReference type="NCBI Taxonomy" id="1076179"/>
    <lineage>
        <taxon>unclassified sequences</taxon>
        <taxon>metagenomes</taxon>
        <taxon>ecological metagenomes</taxon>
    </lineage>
</organism>
<name>A0A645DI81_9ZZZZ</name>
<reference evidence="1" key="1">
    <citation type="submission" date="2019-08" db="EMBL/GenBank/DDBJ databases">
        <authorList>
            <person name="Kucharzyk K."/>
            <person name="Murdoch R.W."/>
            <person name="Higgins S."/>
            <person name="Loffler F."/>
        </authorList>
    </citation>
    <scope>NUCLEOTIDE SEQUENCE</scope>
</reference>